<comment type="similarity">
    <text evidence="1">Belongs to the universal ribosomal protein uS11 family.</text>
</comment>
<comment type="caution">
    <text evidence="5">The sequence shown here is derived from an EMBL/GenBank/DDBJ whole genome shotgun (WGS) entry which is preliminary data.</text>
</comment>
<organism evidence="5 6">
    <name type="scientific">Kwoniella newhampshirensis</name>
    <dbReference type="NCBI Taxonomy" id="1651941"/>
    <lineage>
        <taxon>Eukaryota</taxon>
        <taxon>Fungi</taxon>
        <taxon>Dikarya</taxon>
        <taxon>Basidiomycota</taxon>
        <taxon>Agaricomycotina</taxon>
        <taxon>Tremellomycetes</taxon>
        <taxon>Tremellales</taxon>
        <taxon>Cryptococcaceae</taxon>
        <taxon>Kwoniella</taxon>
    </lineage>
</organism>
<evidence type="ECO:0008006" key="7">
    <source>
        <dbReference type="Google" id="ProtNLM"/>
    </source>
</evidence>
<keyword evidence="2" id="KW-0689">Ribosomal protein</keyword>
<evidence type="ECO:0000256" key="4">
    <source>
        <dbReference type="SAM" id="MobiDB-lite"/>
    </source>
</evidence>
<evidence type="ECO:0000256" key="3">
    <source>
        <dbReference type="ARBA" id="ARBA00023274"/>
    </source>
</evidence>
<feature type="compositionally biased region" description="Polar residues" evidence="4">
    <location>
        <begin position="143"/>
        <end position="153"/>
    </location>
</feature>
<protein>
    <recommendedName>
        <fullName evidence="7">Ribosomal protein S11</fullName>
    </recommendedName>
</protein>
<evidence type="ECO:0000313" key="5">
    <source>
        <dbReference type="EMBL" id="KAK8853240.1"/>
    </source>
</evidence>
<reference evidence="5 6" key="1">
    <citation type="journal article" date="2024" name="bioRxiv">
        <title>Comparative genomics of Cryptococcus and Kwoniella reveals pathogenesis evolution and contrasting karyotype dynamics via intercentromeric recombination or chromosome fusion.</title>
        <authorList>
            <person name="Coelho M.A."/>
            <person name="David-Palma M."/>
            <person name="Shea T."/>
            <person name="Bowers K."/>
            <person name="McGinley-Smith S."/>
            <person name="Mohammad A.W."/>
            <person name="Gnirke A."/>
            <person name="Yurkov A.M."/>
            <person name="Nowrousian M."/>
            <person name="Sun S."/>
            <person name="Cuomo C.A."/>
            <person name="Heitman J."/>
        </authorList>
    </citation>
    <scope>NUCLEOTIDE SEQUENCE [LARGE SCALE GENOMIC DNA]</scope>
    <source>
        <strain evidence="5 6">CBS 13917</strain>
    </source>
</reference>
<dbReference type="EMBL" id="JBCAWK010000007">
    <property type="protein sequence ID" value="KAK8853240.1"/>
    <property type="molecule type" value="Genomic_DNA"/>
</dbReference>
<dbReference type="InterPro" id="IPR036967">
    <property type="entry name" value="Ribosomal_uS11_sf"/>
</dbReference>
<dbReference type="AlphaFoldDB" id="A0AAW0YW32"/>
<gene>
    <name evidence="5" type="ORF">IAR55_003942</name>
</gene>
<dbReference type="GO" id="GO:0003735">
    <property type="term" value="F:structural constituent of ribosome"/>
    <property type="evidence" value="ECO:0007669"/>
    <property type="project" value="InterPro"/>
</dbReference>
<proteinExistence type="inferred from homology"/>
<dbReference type="GO" id="GO:0006412">
    <property type="term" value="P:translation"/>
    <property type="evidence" value="ECO:0007669"/>
    <property type="project" value="InterPro"/>
</dbReference>
<feature type="compositionally biased region" description="Polar residues" evidence="4">
    <location>
        <begin position="110"/>
        <end position="125"/>
    </location>
</feature>
<dbReference type="GeneID" id="92181200"/>
<dbReference type="SUPFAM" id="SSF53137">
    <property type="entry name" value="Translational machinery components"/>
    <property type="match status" value="1"/>
</dbReference>
<dbReference type="PANTHER" id="PTHR11759">
    <property type="entry name" value="40S RIBOSOMAL PROTEIN S14/30S RIBOSOMAL PROTEIN S11"/>
    <property type="match status" value="1"/>
</dbReference>
<keyword evidence="6" id="KW-1185">Reference proteome</keyword>
<sequence>MASIIRSTLFTTSRLARPTPTQVVAPFSIANFASSSRIGLDFTTPRRLPPSTTTTTTTTTLVEDVLVDEPVSSEAEQVIPSIPISDRVQTTPQSQSPPPASTLTQTPPSLRTSPRTAQYTPQFNLSSSSASSASASSSSSSSLRWTPESTNVGTGEAPHLLPTHTLNIKSTRNNIVLSLTDGLGPLFGTISGGSDKTFKNSQRSSYEAATQAAIKTFDRVVEWSRSTPSRPRVRVAFNGLFGVGREAISSALAGPEGTEMRSLIVRVEDRTKVKIGGVRAPKPRRL</sequence>
<name>A0AAW0YW32_9TREE</name>
<dbReference type="KEGG" id="kne:92181200"/>
<dbReference type="Gene3D" id="3.30.420.80">
    <property type="entry name" value="Ribosomal protein S11"/>
    <property type="match status" value="1"/>
</dbReference>
<feature type="region of interest" description="Disordered" evidence="4">
    <location>
        <begin position="72"/>
        <end position="161"/>
    </location>
</feature>
<dbReference type="GO" id="GO:1990904">
    <property type="term" value="C:ribonucleoprotein complex"/>
    <property type="evidence" value="ECO:0007669"/>
    <property type="project" value="UniProtKB-KW"/>
</dbReference>
<feature type="compositionally biased region" description="Low complexity" evidence="4">
    <location>
        <begin position="126"/>
        <end position="142"/>
    </location>
</feature>
<dbReference type="RefSeq" id="XP_066802426.1">
    <property type="nucleotide sequence ID" value="XM_066947047.1"/>
</dbReference>
<evidence type="ECO:0000313" key="6">
    <source>
        <dbReference type="Proteomes" id="UP001388673"/>
    </source>
</evidence>
<keyword evidence="3" id="KW-0687">Ribonucleoprotein</keyword>
<accession>A0AAW0YW32</accession>
<evidence type="ECO:0000256" key="2">
    <source>
        <dbReference type="ARBA" id="ARBA00022980"/>
    </source>
</evidence>
<dbReference type="InterPro" id="IPR001971">
    <property type="entry name" value="Ribosomal_uS11"/>
</dbReference>
<dbReference type="GO" id="GO:0005840">
    <property type="term" value="C:ribosome"/>
    <property type="evidence" value="ECO:0007669"/>
    <property type="project" value="UniProtKB-KW"/>
</dbReference>
<dbReference type="Proteomes" id="UP001388673">
    <property type="component" value="Unassembled WGS sequence"/>
</dbReference>
<evidence type="ECO:0000256" key="1">
    <source>
        <dbReference type="ARBA" id="ARBA00006194"/>
    </source>
</evidence>